<accession>X5M9I4</accession>
<dbReference type="OrthoDB" id="279522at2"/>
<keyword evidence="1" id="KW-0812">Transmembrane</keyword>
<feature type="transmembrane region" description="Helical" evidence="1">
    <location>
        <begin position="73"/>
        <end position="96"/>
    </location>
</feature>
<organism evidence="2 3">
    <name type="scientific">Candidatus Phaeomarinibacter ectocarpi</name>
    <dbReference type="NCBI Taxonomy" id="1458461"/>
    <lineage>
        <taxon>Bacteria</taxon>
        <taxon>Pseudomonadati</taxon>
        <taxon>Pseudomonadota</taxon>
        <taxon>Alphaproteobacteria</taxon>
        <taxon>Hyphomicrobiales</taxon>
        <taxon>Parvibaculaceae</taxon>
        <taxon>Candidatus Phaeomarinibacter</taxon>
    </lineage>
</organism>
<feature type="transmembrane region" description="Helical" evidence="1">
    <location>
        <begin position="47"/>
        <end position="64"/>
    </location>
</feature>
<sequence length="113" mass="12289">MMVLRIVAIFYFIAVAALTYTAASQTGMNLSDVFIGNITAMNWSGQFNVDFLAYLTLSAIWIGWRHKFSTGGILLMPLAQVGGILFLTPYLLWAIADAKGDPVKLLIGDRSAG</sequence>
<evidence type="ECO:0000313" key="3">
    <source>
        <dbReference type="Proteomes" id="UP000032160"/>
    </source>
</evidence>
<dbReference type="KEGG" id="pect:BN1012_Phect1990"/>
<keyword evidence="3" id="KW-1185">Reference proteome</keyword>
<proteinExistence type="predicted"/>
<evidence type="ECO:0008006" key="4">
    <source>
        <dbReference type="Google" id="ProtNLM"/>
    </source>
</evidence>
<dbReference type="RefSeq" id="WP_043948297.1">
    <property type="nucleotide sequence ID" value="NZ_HG966617.1"/>
</dbReference>
<gene>
    <name evidence="2" type="ORF">BN1012_Phect1990</name>
</gene>
<keyword evidence="1" id="KW-0472">Membrane</keyword>
<evidence type="ECO:0000256" key="1">
    <source>
        <dbReference type="SAM" id="Phobius"/>
    </source>
</evidence>
<dbReference type="Proteomes" id="UP000032160">
    <property type="component" value="Chromosome I"/>
</dbReference>
<dbReference type="STRING" id="1458461.BN1012_Phect1990"/>
<dbReference type="HOGENOM" id="CLU_141643_0_0_5"/>
<protein>
    <recommendedName>
        <fullName evidence="4">DUF2834 domain-containing protein</fullName>
    </recommendedName>
</protein>
<evidence type="ECO:0000313" key="2">
    <source>
        <dbReference type="EMBL" id="CDO60203.1"/>
    </source>
</evidence>
<dbReference type="AlphaFoldDB" id="X5M9I4"/>
<reference evidence="2 3" key="1">
    <citation type="journal article" date="2014" name="Front. Genet.">
        <title>Genome and metabolic network of "Candidatus Phaeomarinobacter ectocarpi" Ec32, a new candidate genus of Alphaproteobacteria frequently associated with brown algae.</title>
        <authorList>
            <person name="Dittami S.M."/>
            <person name="Barbeyron T."/>
            <person name="Boyen C."/>
            <person name="Cambefort J."/>
            <person name="Collet G."/>
            <person name="Delage L."/>
            <person name="Gobet A."/>
            <person name="Groisillier A."/>
            <person name="Leblanc C."/>
            <person name="Michel G."/>
            <person name="Scornet D."/>
            <person name="Siegel A."/>
            <person name="Tapia J.E."/>
            <person name="Tonon T."/>
        </authorList>
    </citation>
    <scope>NUCLEOTIDE SEQUENCE [LARGE SCALE GENOMIC DNA]</scope>
    <source>
        <strain evidence="2 3">Ec32</strain>
    </source>
</reference>
<name>X5M9I4_9HYPH</name>
<dbReference type="EMBL" id="HG966617">
    <property type="protein sequence ID" value="CDO60203.1"/>
    <property type="molecule type" value="Genomic_DNA"/>
</dbReference>
<keyword evidence="1" id="KW-1133">Transmembrane helix</keyword>